<dbReference type="Pfam" id="PF04717">
    <property type="entry name" value="Phage_base_V"/>
    <property type="match status" value="1"/>
</dbReference>
<sequence length="256" mass="27740">MSISKNNTKQVKTGVVESIDDPTCSGRVKVRVAGLHDNIATENLPWCNYAGSGMFSGSGGGQISIPRVGTKVRVRFAQDDVNAMEWYGTNSIDRKLSEEIASDYEGSQVLLYDSEYDLSIKFQPGSGLAFYYKGSYMQMTPDNTITIHYGPDETTGVQIQLTDGKVYIQAPQQINITSGNEVNIEGKIITLNGTSAVRIKGTTPNTCAVNATQLMTLLQTMATNIDTKLGQSKSGICAATVSGSKEKIMNQHILYI</sequence>
<evidence type="ECO:0000313" key="3">
    <source>
        <dbReference type="Proteomes" id="UP001348805"/>
    </source>
</evidence>
<feature type="domain" description="Gp5/Type VI secretion system Vgr protein OB-fold" evidence="1">
    <location>
        <begin position="13"/>
        <end position="83"/>
    </location>
</feature>
<dbReference type="SUPFAM" id="SSF69255">
    <property type="entry name" value="gp5 N-terminal domain-like"/>
    <property type="match status" value="1"/>
</dbReference>
<reference evidence="2 3" key="1">
    <citation type="submission" date="2023-11" db="EMBL/GenBank/DDBJ databases">
        <authorList>
            <person name="Cook R."/>
            <person name="Crisci M."/>
            <person name="Pye H."/>
            <person name="Adriaenssens E."/>
            <person name="Santini J."/>
        </authorList>
    </citation>
    <scope>NUCLEOTIDE SEQUENCE [LARGE SCALE GENOMIC DNA]</scope>
    <source>
        <strain evidence="2">Lak_Megaphage_RVC_AP3_GC26</strain>
    </source>
</reference>
<dbReference type="EMBL" id="OR769219">
    <property type="protein sequence ID" value="WQJ51124.1"/>
    <property type="molecule type" value="Genomic_DNA"/>
</dbReference>
<evidence type="ECO:0000313" key="2">
    <source>
        <dbReference type="EMBL" id="WQJ51124.1"/>
    </source>
</evidence>
<accession>A0ABZ0YZ84</accession>
<dbReference type="Proteomes" id="UP001348805">
    <property type="component" value="Segment"/>
</dbReference>
<dbReference type="Gene3D" id="2.40.50.260">
    <property type="entry name" value="Nucleic acid-binding protein domain"/>
    <property type="match status" value="1"/>
</dbReference>
<name>A0ABZ0YZ84_9CAUD</name>
<organism evidence="2 3">
    <name type="scientific">phage Lak_Megaphage_RVC_AP3_GC26</name>
    <dbReference type="NCBI Taxonomy" id="3109225"/>
    <lineage>
        <taxon>Viruses</taxon>
        <taxon>Duplodnaviria</taxon>
        <taxon>Heunggongvirae</taxon>
        <taxon>Uroviricota</taxon>
        <taxon>Caudoviricetes</taxon>
        <taxon>Caudoviricetes code 15 clade</taxon>
    </lineage>
</organism>
<proteinExistence type="predicted"/>
<evidence type="ECO:0000259" key="1">
    <source>
        <dbReference type="Pfam" id="PF04717"/>
    </source>
</evidence>
<protein>
    <submittedName>
        <fullName evidence="2">Baseplate hub subunit and tail lysozyme</fullName>
    </submittedName>
</protein>
<dbReference type="InterPro" id="IPR006531">
    <property type="entry name" value="Gp5/Vgr_OB"/>
</dbReference>
<keyword evidence="3" id="KW-1185">Reference proteome</keyword>